<evidence type="ECO:0000313" key="1">
    <source>
        <dbReference type="EMBL" id="RIE04973.1"/>
    </source>
</evidence>
<dbReference type="InterPro" id="IPR028978">
    <property type="entry name" value="Chorismate_lyase_/UTRA_dom_sf"/>
</dbReference>
<dbReference type="EMBL" id="QXJM01000017">
    <property type="protein sequence ID" value="RIE04973.1"/>
    <property type="molecule type" value="Genomic_DNA"/>
</dbReference>
<dbReference type="InterPro" id="IPR002800">
    <property type="entry name" value="Rv2949c-like"/>
</dbReference>
<sequence length="174" mass="20322">MLRTSTDGAVVRMLLRSDGSTTLLLESLLDRKLTVEVTGQYLASREEIHPDILAHLQTESTDRLYIRRSALQTDERIKVSFNYLVMRVPLGQENLYETLCTRDIPLGKQIANNRIEHHRHLIGDGRIEQEIDGRKRVCYFKHYLLELSREPIFYIHESFHPDYLPVEDTFAIRG</sequence>
<dbReference type="Gene3D" id="3.40.1410.10">
    <property type="entry name" value="Chorismate lyase-like"/>
    <property type="match status" value="1"/>
</dbReference>
<dbReference type="AlphaFoldDB" id="A0A398CR11"/>
<organism evidence="1 2">
    <name type="scientific">Cohnella faecalis</name>
    <dbReference type="NCBI Taxonomy" id="2315694"/>
    <lineage>
        <taxon>Bacteria</taxon>
        <taxon>Bacillati</taxon>
        <taxon>Bacillota</taxon>
        <taxon>Bacilli</taxon>
        <taxon>Bacillales</taxon>
        <taxon>Paenibacillaceae</taxon>
        <taxon>Cohnella</taxon>
    </lineage>
</organism>
<dbReference type="Proteomes" id="UP000266340">
    <property type="component" value="Unassembled WGS sequence"/>
</dbReference>
<protein>
    <submittedName>
        <fullName evidence="1">DUF98 domain-containing protein</fullName>
    </submittedName>
</protein>
<comment type="caution">
    <text evidence="1">The sequence shown here is derived from an EMBL/GenBank/DDBJ whole genome shotgun (WGS) entry which is preliminary data.</text>
</comment>
<dbReference type="OrthoDB" id="3690060at2"/>
<evidence type="ECO:0000313" key="2">
    <source>
        <dbReference type="Proteomes" id="UP000266340"/>
    </source>
</evidence>
<reference evidence="1 2" key="1">
    <citation type="submission" date="2018-09" db="EMBL/GenBank/DDBJ databases">
        <title>Cohnella cavernae sp. nov., isolated from a karst cave.</title>
        <authorList>
            <person name="Zhu H."/>
        </authorList>
    </citation>
    <scope>NUCLEOTIDE SEQUENCE [LARGE SCALE GENOMIC DNA]</scope>
    <source>
        <strain evidence="1 2">K2E09-144</strain>
    </source>
</reference>
<gene>
    <name evidence="1" type="ORF">D3H35_03280</name>
</gene>
<accession>A0A398CR11</accession>
<dbReference type="RefSeq" id="WP_119147763.1">
    <property type="nucleotide sequence ID" value="NZ_JBHSOV010000061.1"/>
</dbReference>
<proteinExistence type="predicted"/>
<dbReference type="SUPFAM" id="SSF64288">
    <property type="entry name" value="Chorismate lyase-like"/>
    <property type="match status" value="1"/>
</dbReference>
<keyword evidence="2" id="KW-1185">Reference proteome</keyword>
<dbReference type="Pfam" id="PF01947">
    <property type="entry name" value="Rv2949c-like"/>
    <property type="match status" value="1"/>
</dbReference>
<name>A0A398CR11_9BACL</name>